<proteinExistence type="predicted"/>
<dbReference type="EMBL" id="AM181176">
    <property type="protein sequence ID" value="CAY47509.1"/>
    <property type="molecule type" value="Genomic_DNA"/>
</dbReference>
<organism evidence="4">
    <name type="scientific">Pseudomonas fluorescens (strain SBW25)</name>
    <dbReference type="NCBI Taxonomy" id="216595"/>
    <lineage>
        <taxon>Bacteria</taxon>
        <taxon>Pseudomonadati</taxon>
        <taxon>Pseudomonadota</taxon>
        <taxon>Gammaproteobacteria</taxon>
        <taxon>Pseudomonadales</taxon>
        <taxon>Pseudomonadaceae</taxon>
        <taxon>Pseudomonas</taxon>
    </lineage>
</organism>
<gene>
    <name evidence="4" type="ordered locus">PFLU_1252</name>
</gene>
<sequence length="76" mass="7890">MIQGVFMKIGINFNAWKPGCGSNSCAPAKPKPPCSKPPSCNKPEDPCKPRSGAAIGFGVMPLGMIAFGGFGIGKFF</sequence>
<dbReference type="AlphaFoldDB" id="C3K4Q8"/>
<dbReference type="HOGENOM" id="CLU_2651696_0_0_6"/>
<evidence type="ECO:0000256" key="1">
    <source>
        <dbReference type="SAM" id="MobiDB-lite"/>
    </source>
</evidence>
<keyword evidence="2" id="KW-0472">Membrane</keyword>
<keyword evidence="2" id="KW-1133">Transmembrane helix</keyword>
<reference evidence="3" key="2">
    <citation type="submission" date="2023-10" db="EMBL/GenBank/DDBJ databases">
        <authorList>
            <person name="Fortmann-Grote C."/>
        </authorList>
    </citation>
    <scope>NUCLEOTIDE SEQUENCE</scope>
    <source>
        <strain evidence="3">SBW25</strain>
    </source>
</reference>
<protein>
    <submittedName>
        <fullName evidence="3 4">Membrane protein</fullName>
    </submittedName>
</protein>
<dbReference type="Proteomes" id="UP001152918">
    <property type="component" value="Chromosome"/>
</dbReference>
<accession>C3K4Q8</accession>
<feature type="transmembrane region" description="Helical" evidence="2">
    <location>
        <begin position="52"/>
        <end position="73"/>
    </location>
</feature>
<dbReference type="EMBL" id="OV986001">
    <property type="protein sequence ID" value="CAI2795548.1"/>
    <property type="molecule type" value="Genomic_DNA"/>
</dbReference>
<feature type="region of interest" description="Disordered" evidence="1">
    <location>
        <begin position="24"/>
        <end position="45"/>
    </location>
</feature>
<keyword evidence="2" id="KW-0812">Transmembrane</keyword>
<dbReference type="KEGG" id="pfs:PFLU_1252"/>
<evidence type="ECO:0000313" key="3">
    <source>
        <dbReference type="EMBL" id="CAI2795548.1"/>
    </source>
</evidence>
<reference evidence="4" key="1">
    <citation type="journal article" date="2009" name="Genome Biol.">
        <title>Genomic and genetic analyses of diversity and plant interactions of Pseudomonas fluorescens.</title>
        <authorList>
            <person name="Silby M.W."/>
            <person name="Cerdeno-Tarraga A.M."/>
            <person name="Vernikos G.S."/>
            <person name="Giddens S.R."/>
            <person name="Jackson R.W."/>
            <person name="Preston G.M."/>
            <person name="Zhang X.X."/>
            <person name="Moon C.D."/>
            <person name="Gehrig S.M."/>
            <person name="Godfrey S.A."/>
            <person name="Knight C.G."/>
            <person name="Malone J.G."/>
            <person name="Robinson Z."/>
            <person name="Spiers A.J."/>
            <person name="Harris S."/>
            <person name="Challis G.L."/>
            <person name="Yaxley A.M."/>
            <person name="Harris D."/>
            <person name="Seeger K."/>
            <person name="Murphy L."/>
            <person name="Rutter S."/>
            <person name="Squares R."/>
            <person name="Quail M.A."/>
            <person name="Saunders E."/>
            <person name="Mavromatis K."/>
            <person name="Brettin T.S."/>
            <person name="Bentley S.D."/>
            <person name="Hothersall J."/>
            <person name="Stephens E."/>
            <person name="Thomas C.M."/>
            <person name="Parkhill J."/>
            <person name="Levy S.B."/>
            <person name="Rainey P.B."/>
            <person name="Thomson N.R."/>
        </authorList>
    </citation>
    <scope>NUCLEOTIDE SEQUENCE [LARGE SCALE GENOMIC DNA]</scope>
    <source>
        <strain evidence="4">SBW25</strain>
    </source>
</reference>
<evidence type="ECO:0000313" key="4">
    <source>
        <dbReference type="EMBL" id="CAY47509.1"/>
    </source>
</evidence>
<name>C3K4Q8_PSEFS</name>
<evidence type="ECO:0000256" key="2">
    <source>
        <dbReference type="SAM" id="Phobius"/>
    </source>
</evidence>